<evidence type="ECO:0000313" key="3">
    <source>
        <dbReference type="Proteomes" id="UP000301309"/>
    </source>
</evidence>
<feature type="region of interest" description="Disordered" evidence="1">
    <location>
        <begin position="1"/>
        <end position="20"/>
    </location>
</feature>
<dbReference type="EMBL" id="BJHW01000002">
    <property type="protein sequence ID" value="GDY59172.1"/>
    <property type="molecule type" value="Genomic_DNA"/>
</dbReference>
<gene>
    <name evidence="2" type="ORF">SVIO_097950</name>
</gene>
<dbReference type="Proteomes" id="UP000301309">
    <property type="component" value="Unassembled WGS sequence"/>
</dbReference>
<sequence length="114" mass="11916">MPGLGGRGRSGPLRPGVGGGRTAAVVAVIRHRVAVVRREIAAVRRGIAAVRRGIAVVRRGIAAVRRGAQLTGRMVRRTRTGPRKPPEAAQPSRIAILASMFFASSATWASATTS</sequence>
<proteinExistence type="predicted"/>
<reference evidence="2 3" key="1">
    <citation type="journal article" date="2020" name="Int. J. Syst. Evol. Microbiol.">
        <title>Reclassification of Streptomyces castelarensis and Streptomyces sporoclivatus as later heterotypic synonyms of Streptomyces antimycoticus.</title>
        <authorList>
            <person name="Komaki H."/>
            <person name="Tamura T."/>
        </authorList>
    </citation>
    <scope>NUCLEOTIDE SEQUENCE [LARGE SCALE GENOMIC DNA]</scope>
    <source>
        <strain evidence="2 3">NBRC 13459</strain>
    </source>
</reference>
<name>A0A4D4LD20_STRVO</name>
<evidence type="ECO:0000256" key="1">
    <source>
        <dbReference type="SAM" id="MobiDB-lite"/>
    </source>
</evidence>
<evidence type="ECO:0000313" key="2">
    <source>
        <dbReference type="EMBL" id="GDY59172.1"/>
    </source>
</evidence>
<dbReference type="AlphaFoldDB" id="A0A4D4LD20"/>
<organism evidence="2 3">
    <name type="scientific">Streptomyces violaceusniger</name>
    <dbReference type="NCBI Taxonomy" id="68280"/>
    <lineage>
        <taxon>Bacteria</taxon>
        <taxon>Bacillati</taxon>
        <taxon>Actinomycetota</taxon>
        <taxon>Actinomycetes</taxon>
        <taxon>Kitasatosporales</taxon>
        <taxon>Streptomycetaceae</taxon>
        <taxon>Streptomyces</taxon>
        <taxon>Streptomyces violaceusniger group</taxon>
    </lineage>
</organism>
<accession>A0A4D4LD20</accession>
<protein>
    <submittedName>
        <fullName evidence="2">Uncharacterized protein</fullName>
    </submittedName>
</protein>
<keyword evidence="3" id="KW-1185">Reference proteome</keyword>
<comment type="caution">
    <text evidence="2">The sequence shown here is derived from an EMBL/GenBank/DDBJ whole genome shotgun (WGS) entry which is preliminary data.</text>
</comment>